<sequence>MLKRLFEERPGDDGLPGRERKLALLAMITGTQMAVLDNGIVNIALPTLAEELSISGSESIWIANVYQLVTAALLLTFAAVSRRVGRHRLYIGGLAFFTLASLGCALARSFEFLLVMRGLQAIGAAAMLSIGPSLYRIIFPTRLLGSAIGLSALTVAFGIAAGPSLGGLILHVASWPWLFAINVPIGLLALTLGIRALPREKPIPGRIDVWGALMSIVMLSGSVFALDQFGHGKGGTLALVTLTLSVISLVGFVYRQRHVAKPLVPLALFAEPRFSFAAIVSMFAFLAQGVAFVGLPFLYQTVMGVSPIMSAVLFTPWPLVIMIIGPLAGRLADKGNPALISSTGLLLFLLGMLALTGLDADSEYIDVIWRTALCGVGYGLFQAPNNREMIGSVSVELSANASGVLASVRTFGQSLGTALVGLILGLSFGSLTLSLWVGCASVVIALALSLYRTPMAVKGLRR</sequence>
<keyword evidence="3 6" id="KW-0812">Transmembrane</keyword>
<dbReference type="EMBL" id="VTPX01000002">
    <property type="protein sequence ID" value="KAA0019827.1"/>
    <property type="molecule type" value="Genomic_DNA"/>
</dbReference>
<feature type="transmembrane region" description="Helical" evidence="6">
    <location>
        <begin position="21"/>
        <end position="40"/>
    </location>
</feature>
<dbReference type="GO" id="GO:0022857">
    <property type="term" value="F:transmembrane transporter activity"/>
    <property type="evidence" value="ECO:0007669"/>
    <property type="project" value="InterPro"/>
</dbReference>
<name>A0A640WHJ6_9GAMM</name>
<feature type="transmembrane region" description="Helical" evidence="6">
    <location>
        <begin position="339"/>
        <end position="358"/>
    </location>
</feature>
<feature type="transmembrane region" description="Helical" evidence="6">
    <location>
        <begin position="274"/>
        <end position="299"/>
    </location>
</feature>
<keyword evidence="2" id="KW-0813">Transport</keyword>
<dbReference type="InterPro" id="IPR011701">
    <property type="entry name" value="MFS"/>
</dbReference>
<evidence type="ECO:0000256" key="2">
    <source>
        <dbReference type="ARBA" id="ARBA00022448"/>
    </source>
</evidence>
<feature type="transmembrane region" description="Helical" evidence="6">
    <location>
        <begin position="235"/>
        <end position="254"/>
    </location>
</feature>
<evidence type="ECO:0000313" key="8">
    <source>
        <dbReference type="EMBL" id="KAA0019827.1"/>
    </source>
</evidence>
<comment type="caution">
    <text evidence="8">The sequence shown here is derived from an EMBL/GenBank/DDBJ whole genome shotgun (WGS) entry which is preliminary data.</text>
</comment>
<comment type="subcellular location">
    <subcellularLocation>
        <location evidence="1">Membrane</location>
        <topology evidence="1">Multi-pass membrane protein</topology>
    </subcellularLocation>
</comment>
<organism evidence="8 9">
    <name type="scientific">Salinicola corii</name>
    <dbReference type="NCBI Taxonomy" id="2606937"/>
    <lineage>
        <taxon>Bacteria</taxon>
        <taxon>Pseudomonadati</taxon>
        <taxon>Pseudomonadota</taxon>
        <taxon>Gammaproteobacteria</taxon>
        <taxon>Oceanospirillales</taxon>
        <taxon>Halomonadaceae</taxon>
        <taxon>Salinicola</taxon>
    </lineage>
</organism>
<feature type="transmembrane region" description="Helical" evidence="6">
    <location>
        <begin position="305"/>
        <end position="327"/>
    </location>
</feature>
<reference evidence="8 9" key="1">
    <citation type="submission" date="2019-08" db="EMBL/GenBank/DDBJ databases">
        <title>Bioinformatics analysis of the strain L3 and L5.</title>
        <authorList>
            <person name="Li X."/>
        </authorList>
    </citation>
    <scope>NUCLEOTIDE SEQUENCE [LARGE SCALE GENOMIC DNA]</scope>
    <source>
        <strain evidence="8 9">L3</strain>
    </source>
</reference>
<dbReference type="InterPro" id="IPR020846">
    <property type="entry name" value="MFS_dom"/>
</dbReference>
<dbReference type="RefSeq" id="WP_149434423.1">
    <property type="nucleotide sequence ID" value="NZ_VTPX01000002.1"/>
</dbReference>
<dbReference type="PRINTS" id="PR01036">
    <property type="entry name" value="TCRTETB"/>
</dbReference>
<keyword evidence="5 6" id="KW-0472">Membrane</keyword>
<dbReference type="Proteomes" id="UP000466024">
    <property type="component" value="Unassembled WGS sequence"/>
</dbReference>
<feature type="transmembrane region" description="Helical" evidence="6">
    <location>
        <begin position="418"/>
        <end position="451"/>
    </location>
</feature>
<feature type="transmembrane region" description="Helical" evidence="6">
    <location>
        <begin position="114"/>
        <end position="135"/>
    </location>
</feature>
<protein>
    <submittedName>
        <fullName evidence="8">MFS transporter</fullName>
    </submittedName>
</protein>
<keyword evidence="4 6" id="KW-1133">Transmembrane helix</keyword>
<dbReference type="CDD" id="cd17321">
    <property type="entry name" value="MFS_MMR_MDR_like"/>
    <property type="match status" value="1"/>
</dbReference>
<evidence type="ECO:0000256" key="3">
    <source>
        <dbReference type="ARBA" id="ARBA00022692"/>
    </source>
</evidence>
<dbReference type="GO" id="GO:0016020">
    <property type="term" value="C:membrane"/>
    <property type="evidence" value="ECO:0007669"/>
    <property type="project" value="UniProtKB-SubCell"/>
</dbReference>
<dbReference type="SUPFAM" id="SSF103473">
    <property type="entry name" value="MFS general substrate transporter"/>
    <property type="match status" value="1"/>
</dbReference>
<dbReference type="PANTHER" id="PTHR42718">
    <property type="entry name" value="MAJOR FACILITATOR SUPERFAMILY MULTIDRUG TRANSPORTER MFSC"/>
    <property type="match status" value="1"/>
</dbReference>
<keyword evidence="9" id="KW-1185">Reference proteome</keyword>
<feature type="transmembrane region" description="Helical" evidence="6">
    <location>
        <begin position="147"/>
        <end position="169"/>
    </location>
</feature>
<evidence type="ECO:0000256" key="5">
    <source>
        <dbReference type="ARBA" id="ARBA00023136"/>
    </source>
</evidence>
<dbReference type="Gene3D" id="1.20.1250.20">
    <property type="entry name" value="MFS general substrate transporter like domains"/>
    <property type="match status" value="1"/>
</dbReference>
<proteinExistence type="predicted"/>
<dbReference type="InterPro" id="IPR036259">
    <property type="entry name" value="MFS_trans_sf"/>
</dbReference>
<dbReference type="PANTHER" id="PTHR42718:SF9">
    <property type="entry name" value="MAJOR FACILITATOR SUPERFAMILY MULTIDRUG TRANSPORTER MFSC"/>
    <property type="match status" value="1"/>
</dbReference>
<evidence type="ECO:0000313" key="9">
    <source>
        <dbReference type="Proteomes" id="UP000466024"/>
    </source>
</evidence>
<evidence type="ECO:0000256" key="4">
    <source>
        <dbReference type="ARBA" id="ARBA00022989"/>
    </source>
</evidence>
<evidence type="ECO:0000259" key="7">
    <source>
        <dbReference type="PROSITE" id="PS50850"/>
    </source>
</evidence>
<evidence type="ECO:0000256" key="6">
    <source>
        <dbReference type="SAM" id="Phobius"/>
    </source>
</evidence>
<accession>A0A640WHJ6</accession>
<feature type="transmembrane region" description="Helical" evidence="6">
    <location>
        <begin position="89"/>
        <end position="108"/>
    </location>
</feature>
<feature type="transmembrane region" description="Helical" evidence="6">
    <location>
        <begin position="60"/>
        <end position="80"/>
    </location>
</feature>
<feature type="transmembrane region" description="Helical" evidence="6">
    <location>
        <begin position="209"/>
        <end position="229"/>
    </location>
</feature>
<dbReference type="AlphaFoldDB" id="A0A640WHJ6"/>
<gene>
    <name evidence="8" type="ORF">F0A16_05785</name>
</gene>
<dbReference type="Gene3D" id="1.20.1720.10">
    <property type="entry name" value="Multidrug resistance protein D"/>
    <property type="match status" value="1"/>
</dbReference>
<feature type="transmembrane region" description="Helical" evidence="6">
    <location>
        <begin position="175"/>
        <end position="197"/>
    </location>
</feature>
<evidence type="ECO:0000256" key="1">
    <source>
        <dbReference type="ARBA" id="ARBA00004141"/>
    </source>
</evidence>
<feature type="domain" description="Major facilitator superfamily (MFS) profile" evidence="7">
    <location>
        <begin position="23"/>
        <end position="457"/>
    </location>
</feature>
<dbReference type="Pfam" id="PF07690">
    <property type="entry name" value="MFS_1"/>
    <property type="match status" value="1"/>
</dbReference>
<dbReference type="PROSITE" id="PS50850">
    <property type="entry name" value="MFS"/>
    <property type="match status" value="1"/>
</dbReference>